<feature type="compositionally biased region" description="Polar residues" evidence="1">
    <location>
        <begin position="442"/>
        <end position="456"/>
    </location>
</feature>
<feature type="compositionally biased region" description="Low complexity" evidence="1">
    <location>
        <begin position="593"/>
        <end position="604"/>
    </location>
</feature>
<dbReference type="EMBL" id="MU806150">
    <property type="protein sequence ID" value="KAJ3839054.1"/>
    <property type="molecule type" value="Genomic_DNA"/>
</dbReference>
<feature type="compositionally biased region" description="Polar residues" evidence="1">
    <location>
        <begin position="246"/>
        <end position="263"/>
    </location>
</feature>
<feature type="compositionally biased region" description="Polar residues" evidence="1">
    <location>
        <begin position="360"/>
        <end position="380"/>
    </location>
</feature>
<accession>A0AA38UEY2</accession>
<dbReference type="Proteomes" id="UP001163846">
    <property type="component" value="Unassembled WGS sequence"/>
</dbReference>
<feature type="compositionally biased region" description="Basic and acidic residues" evidence="1">
    <location>
        <begin position="679"/>
        <end position="691"/>
    </location>
</feature>
<evidence type="ECO:0000313" key="3">
    <source>
        <dbReference type="Proteomes" id="UP001163846"/>
    </source>
</evidence>
<feature type="compositionally biased region" description="Basic and acidic residues" evidence="1">
    <location>
        <begin position="265"/>
        <end position="277"/>
    </location>
</feature>
<organism evidence="2 3">
    <name type="scientific">Lentinula raphanica</name>
    <dbReference type="NCBI Taxonomy" id="153919"/>
    <lineage>
        <taxon>Eukaryota</taxon>
        <taxon>Fungi</taxon>
        <taxon>Dikarya</taxon>
        <taxon>Basidiomycota</taxon>
        <taxon>Agaricomycotina</taxon>
        <taxon>Agaricomycetes</taxon>
        <taxon>Agaricomycetidae</taxon>
        <taxon>Agaricales</taxon>
        <taxon>Marasmiineae</taxon>
        <taxon>Omphalotaceae</taxon>
        <taxon>Lentinula</taxon>
    </lineage>
</organism>
<feature type="compositionally biased region" description="Low complexity" evidence="1">
    <location>
        <begin position="644"/>
        <end position="661"/>
    </location>
</feature>
<sequence>MASRRLNLHVSALNDAEYELYTTSLADITLSDSQDDGIEHDDTYFENISVSVREARAWLRGRYSHIPATTLDNILRLFSPTLSQTEVLSGGQFFAALRLVVHVESGKDVDRALAFVQAHPNTTSSISRPSSPTKLHNQASQNYPVSSRRSSESTNPFSVPPQHHTVNSNRTHNPFSSSRSVSANSHDGASDSAPSKLPPLPPRKSTTSVPGFQPPPRHGSFASTNDHQPPPPPPKPASLHSHPSHTTSALIKQSLIASKNGKTWKQADERLEKERVLRVLRSSESSSSASNSSSFAQSRARSSSPHKPNSSASSSSYTSSSEQTRAPPLPRRNTNKKPPSPPMSTTSFQQVALAGKDNSRNPSFSSHNPFKNSQFQSSSVLDAPRFTHSPSTSPVHRSTELPPMPPKHPDQNSNSPSHRKPPPPIPSNLPSSVGLGHKRAPSFTQLRNSADVVQTNADERDFEAIYGAKPKTASPYVSTFSREPDSRPSWIRGETAQESWNHLNGNVSSENSPSRMFRSKSLHHPSPTSLTNRLVAADLGDPNRSPFSPLDDDTPEASPGPSPGVRKKRPESIQVAGNNTYATEWSPKRSVDLSTSPSPTSTLSRHMSLSTPSHTNTRRHQREVSGSGSTAGLGSSSDNPLKSLAASLQPQLLSMQQQLQPHLDKARYKAEAGLTKRGFVRDHKPLMKPREEEEGLMQNGRADGWEQLSVADDDSDGGDESYERVRQHDRKGRSLTNGSMSGGTLGGWNGSMAPVGIEKDNLKWPVGEDDGWKPL</sequence>
<feature type="compositionally biased region" description="Gly residues" evidence="1">
    <location>
        <begin position="740"/>
        <end position="749"/>
    </location>
</feature>
<feature type="compositionally biased region" description="Polar residues" evidence="1">
    <location>
        <begin position="605"/>
        <end position="615"/>
    </location>
</feature>
<reference evidence="2" key="1">
    <citation type="submission" date="2022-08" db="EMBL/GenBank/DDBJ databases">
        <authorList>
            <consortium name="DOE Joint Genome Institute"/>
            <person name="Min B."/>
            <person name="Riley R."/>
            <person name="Sierra-Patev S."/>
            <person name="Naranjo-Ortiz M."/>
            <person name="Looney B."/>
            <person name="Konkel Z."/>
            <person name="Slot J.C."/>
            <person name="Sakamoto Y."/>
            <person name="Steenwyk J.L."/>
            <person name="Rokas A."/>
            <person name="Carro J."/>
            <person name="Camarero S."/>
            <person name="Ferreira P."/>
            <person name="Molpeceres G."/>
            <person name="Ruiz-Duenas F.J."/>
            <person name="Serrano A."/>
            <person name="Henrissat B."/>
            <person name="Drula E."/>
            <person name="Hughes K.W."/>
            <person name="Mata J.L."/>
            <person name="Ishikawa N.K."/>
            <person name="Vargas-Isla R."/>
            <person name="Ushijima S."/>
            <person name="Smith C.A."/>
            <person name="Ahrendt S."/>
            <person name="Andreopoulos W."/>
            <person name="He G."/>
            <person name="Labutti K."/>
            <person name="Lipzen A."/>
            <person name="Ng V."/>
            <person name="Sandor L."/>
            <person name="Barry K."/>
            <person name="Martinez A.T."/>
            <person name="Xiao Y."/>
            <person name="Gibbons J.G."/>
            <person name="Terashima K."/>
            <person name="Hibbett D.S."/>
            <person name="Grigoriev I.V."/>
        </authorList>
    </citation>
    <scope>NUCLEOTIDE SEQUENCE</scope>
    <source>
        <strain evidence="2">TFB9207</strain>
    </source>
</reference>
<name>A0AA38UEY2_9AGAR</name>
<feature type="compositionally biased region" description="Low complexity" evidence="1">
    <location>
        <begin position="279"/>
        <end position="321"/>
    </location>
</feature>
<feature type="compositionally biased region" description="Polar residues" evidence="1">
    <location>
        <begin position="134"/>
        <end position="157"/>
    </location>
</feature>
<feature type="region of interest" description="Disordered" evidence="1">
    <location>
        <begin position="121"/>
        <end position="775"/>
    </location>
</feature>
<feature type="compositionally biased region" description="Low complexity" evidence="1">
    <location>
        <begin position="625"/>
        <end position="637"/>
    </location>
</feature>
<evidence type="ECO:0000256" key="1">
    <source>
        <dbReference type="SAM" id="MobiDB-lite"/>
    </source>
</evidence>
<feature type="compositionally biased region" description="Polar residues" evidence="1">
    <location>
        <begin position="164"/>
        <end position="187"/>
    </location>
</feature>
<gene>
    <name evidence="2" type="ORF">F5878DRAFT_617789</name>
</gene>
<feature type="compositionally biased region" description="Polar residues" evidence="1">
    <location>
        <begin position="496"/>
        <end position="514"/>
    </location>
</feature>
<comment type="caution">
    <text evidence="2">The sequence shown here is derived from an EMBL/GenBank/DDBJ whole genome shotgun (WGS) entry which is preliminary data.</text>
</comment>
<feature type="compositionally biased region" description="Low complexity" evidence="1">
    <location>
        <begin position="121"/>
        <end position="133"/>
    </location>
</feature>
<evidence type="ECO:0000313" key="2">
    <source>
        <dbReference type="EMBL" id="KAJ3839054.1"/>
    </source>
</evidence>
<keyword evidence="3" id="KW-1185">Reference proteome</keyword>
<dbReference type="AlphaFoldDB" id="A0AA38UEY2"/>
<feature type="compositionally biased region" description="Acidic residues" evidence="1">
    <location>
        <begin position="711"/>
        <end position="720"/>
    </location>
</feature>
<proteinExistence type="predicted"/>
<protein>
    <submittedName>
        <fullName evidence="2">Uncharacterized protein</fullName>
    </submittedName>
</protein>